<name>A0A9Q1KYD8_9CARY</name>
<accession>A0A9Q1KYD8</accession>
<organism evidence="1 2">
    <name type="scientific">Carnegiea gigantea</name>
    <dbReference type="NCBI Taxonomy" id="171969"/>
    <lineage>
        <taxon>Eukaryota</taxon>
        <taxon>Viridiplantae</taxon>
        <taxon>Streptophyta</taxon>
        <taxon>Embryophyta</taxon>
        <taxon>Tracheophyta</taxon>
        <taxon>Spermatophyta</taxon>
        <taxon>Magnoliopsida</taxon>
        <taxon>eudicotyledons</taxon>
        <taxon>Gunneridae</taxon>
        <taxon>Pentapetalae</taxon>
        <taxon>Caryophyllales</taxon>
        <taxon>Cactineae</taxon>
        <taxon>Cactaceae</taxon>
        <taxon>Cactoideae</taxon>
        <taxon>Echinocereeae</taxon>
        <taxon>Carnegiea</taxon>
    </lineage>
</organism>
<dbReference type="EMBL" id="JAKOGI010000011">
    <property type="protein sequence ID" value="KAJ8451041.1"/>
    <property type="molecule type" value="Genomic_DNA"/>
</dbReference>
<keyword evidence="2" id="KW-1185">Reference proteome</keyword>
<dbReference type="AlphaFoldDB" id="A0A9Q1KYD8"/>
<dbReference type="Proteomes" id="UP001153076">
    <property type="component" value="Unassembled WGS sequence"/>
</dbReference>
<protein>
    <submittedName>
        <fullName evidence="1">Uncharacterized protein</fullName>
    </submittedName>
</protein>
<reference evidence="1" key="1">
    <citation type="submission" date="2022-04" db="EMBL/GenBank/DDBJ databases">
        <title>Carnegiea gigantea Genome sequencing and assembly v2.</title>
        <authorList>
            <person name="Copetti D."/>
            <person name="Sanderson M.J."/>
            <person name="Burquez A."/>
            <person name="Wojciechowski M.F."/>
        </authorList>
    </citation>
    <scope>NUCLEOTIDE SEQUENCE</scope>
    <source>
        <strain evidence="1">SGP5-SGP5p</strain>
        <tissue evidence="1">Aerial part</tissue>
    </source>
</reference>
<sequence>MQNFPSVAVQGLPKQAEANVDMEFNEIPYLKPPLPCFWDHQNFSWVNFRKKCGKHESTPPDCCEILPPSVRPYEASRIHHRTYNNNASRITDGKRLARMVRDVDSPSCNSFKLSGDPLGSTNDCEALPPGFVTPTSGKGIMCPGWAPQLKNLGSSIRMGIPVPLPQ</sequence>
<evidence type="ECO:0000313" key="2">
    <source>
        <dbReference type="Proteomes" id="UP001153076"/>
    </source>
</evidence>
<proteinExistence type="predicted"/>
<gene>
    <name evidence="1" type="ORF">Cgig2_026850</name>
</gene>
<evidence type="ECO:0000313" key="1">
    <source>
        <dbReference type="EMBL" id="KAJ8451041.1"/>
    </source>
</evidence>
<comment type="caution">
    <text evidence="1">The sequence shown here is derived from an EMBL/GenBank/DDBJ whole genome shotgun (WGS) entry which is preliminary data.</text>
</comment>